<dbReference type="RefSeq" id="WP_133120545.1">
    <property type="nucleotide sequence ID" value="NZ_PIQO01000005.1"/>
</dbReference>
<dbReference type="OrthoDB" id="2382197at2"/>
<sequence>MNLSVKVSEMDFSIFIGQTVTEVVPISLELIRVKFNKGNLNVECSWRLRNAKGILVGISEGKESDVFKILESYLLAKEITNIYHLEPTEDLIIEFDKELYLDLFADSTSFEQYQLYGGDSLFLIGK</sequence>
<evidence type="ECO:0000313" key="1">
    <source>
        <dbReference type="EMBL" id="PKR85458.1"/>
    </source>
</evidence>
<gene>
    <name evidence="1" type="ORF">CWO92_09765</name>
</gene>
<dbReference type="AlphaFoldDB" id="A0A2N3LLF0"/>
<comment type="caution">
    <text evidence="1">The sequence shown here is derived from an EMBL/GenBank/DDBJ whole genome shotgun (WGS) entry which is preliminary data.</text>
</comment>
<protein>
    <submittedName>
        <fullName evidence="1">Uncharacterized protein</fullName>
    </submittedName>
</protein>
<dbReference type="EMBL" id="PIQO01000005">
    <property type="protein sequence ID" value="PKR85458.1"/>
    <property type="molecule type" value="Genomic_DNA"/>
</dbReference>
<name>A0A2N3LLF0_9BACI</name>
<organism evidence="1 2">
    <name type="scientific">Heyndrickxia camelliae</name>
    <dbReference type="NCBI Taxonomy" id="1707093"/>
    <lineage>
        <taxon>Bacteria</taxon>
        <taxon>Bacillati</taxon>
        <taxon>Bacillota</taxon>
        <taxon>Bacilli</taxon>
        <taxon>Bacillales</taxon>
        <taxon>Bacillaceae</taxon>
        <taxon>Heyndrickxia</taxon>
    </lineage>
</organism>
<keyword evidence="2" id="KW-1185">Reference proteome</keyword>
<dbReference type="Proteomes" id="UP000233440">
    <property type="component" value="Unassembled WGS sequence"/>
</dbReference>
<proteinExistence type="predicted"/>
<evidence type="ECO:0000313" key="2">
    <source>
        <dbReference type="Proteomes" id="UP000233440"/>
    </source>
</evidence>
<reference evidence="1 2" key="1">
    <citation type="submission" date="2017-11" db="EMBL/GenBank/DDBJ databases">
        <title>Bacillus camelliae sp. nov., isolated from pu'er tea.</title>
        <authorList>
            <person name="Niu L."/>
        </authorList>
    </citation>
    <scope>NUCLEOTIDE SEQUENCE [LARGE SCALE GENOMIC DNA]</scope>
    <source>
        <strain evidence="1 2">7578-1</strain>
    </source>
</reference>
<accession>A0A2N3LLF0</accession>